<gene>
    <name evidence="1" type="ORF">GCM10022402_39530</name>
</gene>
<organism evidence="1 2">
    <name type="scientific">Salinactinospora qingdaonensis</name>
    <dbReference type="NCBI Taxonomy" id="702744"/>
    <lineage>
        <taxon>Bacteria</taxon>
        <taxon>Bacillati</taxon>
        <taxon>Actinomycetota</taxon>
        <taxon>Actinomycetes</taxon>
        <taxon>Streptosporangiales</taxon>
        <taxon>Nocardiopsidaceae</taxon>
        <taxon>Salinactinospora</taxon>
    </lineage>
</organism>
<name>A0ABP7G626_9ACTN</name>
<evidence type="ECO:0000313" key="2">
    <source>
        <dbReference type="Proteomes" id="UP001500908"/>
    </source>
</evidence>
<reference evidence="2" key="1">
    <citation type="journal article" date="2019" name="Int. J. Syst. Evol. Microbiol.">
        <title>The Global Catalogue of Microorganisms (GCM) 10K type strain sequencing project: providing services to taxonomists for standard genome sequencing and annotation.</title>
        <authorList>
            <consortium name="The Broad Institute Genomics Platform"/>
            <consortium name="The Broad Institute Genome Sequencing Center for Infectious Disease"/>
            <person name="Wu L."/>
            <person name="Ma J."/>
        </authorList>
    </citation>
    <scope>NUCLEOTIDE SEQUENCE [LARGE SCALE GENOMIC DNA]</scope>
    <source>
        <strain evidence="2">JCM 17137</strain>
    </source>
</reference>
<dbReference type="Proteomes" id="UP001500908">
    <property type="component" value="Unassembled WGS sequence"/>
</dbReference>
<comment type="caution">
    <text evidence="1">The sequence shown here is derived from an EMBL/GenBank/DDBJ whole genome shotgun (WGS) entry which is preliminary data.</text>
</comment>
<dbReference type="InterPro" id="IPR018724">
    <property type="entry name" value="2OG-Fe_dioxygenase"/>
</dbReference>
<proteinExistence type="predicted"/>
<protein>
    <recommendedName>
        <fullName evidence="3">2OG-Fe dioxygenase</fullName>
    </recommendedName>
</protein>
<dbReference type="Gene3D" id="2.60.120.620">
    <property type="entry name" value="q2cbj1_9rhob like domain"/>
    <property type="match status" value="1"/>
</dbReference>
<keyword evidence="2" id="KW-1185">Reference proteome</keyword>
<evidence type="ECO:0000313" key="1">
    <source>
        <dbReference type="EMBL" id="GAA3757306.1"/>
    </source>
</evidence>
<evidence type="ECO:0008006" key="3">
    <source>
        <dbReference type="Google" id="ProtNLM"/>
    </source>
</evidence>
<sequence length="201" mass="22591">MRHDSGLVREFSPIEKSVHENSVFRALVGFKNFIVAGTVPQQRPYQDYESELWITTAFHLRTITTPEELGEPALEGVHSDGVDHTMTVLLTTDNMSADSAQTRLHDNAQKNAITWEENDPKFIVTTVQHTHPLDTLIVFDHELKHSVSSVWATDPSRDATRDMLILFTRKPALEGHASWGLDSIQRDADLSDEISYAPVGD</sequence>
<dbReference type="Pfam" id="PF10014">
    <property type="entry name" value="2OG-Fe_Oxy_2"/>
    <property type="match status" value="1"/>
</dbReference>
<accession>A0ABP7G626</accession>
<dbReference type="EMBL" id="BAABDD010000024">
    <property type="protein sequence ID" value="GAA3757306.1"/>
    <property type="molecule type" value="Genomic_DNA"/>
</dbReference>